<gene>
    <name evidence="5" type="ORF">PR048_022179</name>
</gene>
<accession>A0ABQ9H095</accession>
<comment type="similarity">
    <text evidence="4">Belongs to the NDUFAF3 family.</text>
</comment>
<evidence type="ECO:0000256" key="3">
    <source>
        <dbReference type="ARBA" id="ARBA00023128"/>
    </source>
</evidence>
<comment type="subcellular location">
    <subcellularLocation>
        <location evidence="1">Mitochondrion</location>
    </subcellularLocation>
</comment>
<dbReference type="CDD" id="cd05125">
    <property type="entry name" value="Mth938_2P1-like"/>
    <property type="match status" value="1"/>
</dbReference>
<dbReference type="Proteomes" id="UP001159363">
    <property type="component" value="Chromosome 7"/>
</dbReference>
<keyword evidence="6" id="KW-1185">Reference proteome</keyword>
<name>A0ABQ9H095_9NEOP</name>
<dbReference type="InterPro" id="IPR036748">
    <property type="entry name" value="MTH938-like_sf"/>
</dbReference>
<dbReference type="Gene3D" id="3.40.1230.10">
    <property type="entry name" value="MTH938-like"/>
    <property type="match status" value="1"/>
</dbReference>
<evidence type="ECO:0000256" key="1">
    <source>
        <dbReference type="ARBA" id="ARBA00004173"/>
    </source>
</evidence>
<dbReference type="SUPFAM" id="SSF64076">
    <property type="entry name" value="MTH938-like"/>
    <property type="match status" value="1"/>
</dbReference>
<sequence>MGEGTLQYYPSVLSLRHHSYEASGKTTVTVLNKELNLGLMVDSFSQLGFRLNNGMSVLGPMALFPRSILSWNVESSRDISEESLSLFFILEPKIDILVLGVGDQGNDFRIWEDLYRTIQRQRINVEILPTEQACSTFNFLNCEGRCVAAGLIPPVTLRHTDDDVVLTKLKQNRLFEIE</sequence>
<reference evidence="5 6" key="1">
    <citation type="submission" date="2023-02" db="EMBL/GenBank/DDBJ databases">
        <title>LHISI_Scaffold_Assembly.</title>
        <authorList>
            <person name="Stuart O.P."/>
            <person name="Cleave R."/>
            <person name="Magrath M.J.L."/>
            <person name="Mikheyev A.S."/>
        </authorList>
    </citation>
    <scope>NUCLEOTIDE SEQUENCE [LARGE SCALE GENOMIC DNA]</scope>
    <source>
        <strain evidence="5">Daus_M_001</strain>
        <tissue evidence="5">Leg muscle</tissue>
    </source>
</reference>
<dbReference type="InterPro" id="IPR034095">
    <property type="entry name" value="NDUF3"/>
</dbReference>
<protein>
    <recommendedName>
        <fullName evidence="2">NADH dehydrogenase [ubiquinone] 1 alpha subcomplex assembly factor 3</fullName>
    </recommendedName>
</protein>
<evidence type="ECO:0000256" key="4">
    <source>
        <dbReference type="ARBA" id="ARBA00049984"/>
    </source>
</evidence>
<dbReference type="PANTHER" id="PTHR21192:SF2">
    <property type="entry name" value="NADH DEHYDROGENASE [UBIQUINONE] 1 ALPHA SUBCOMPLEX ASSEMBLY FACTOR 3"/>
    <property type="match status" value="1"/>
</dbReference>
<keyword evidence="3" id="KW-0496">Mitochondrion</keyword>
<comment type="caution">
    <text evidence="5">The sequence shown here is derived from an EMBL/GenBank/DDBJ whole genome shotgun (WGS) entry which is preliminary data.</text>
</comment>
<dbReference type="PANTHER" id="PTHR21192">
    <property type="entry name" value="NUCLEAR PROTEIN E3-3"/>
    <property type="match status" value="1"/>
</dbReference>
<evidence type="ECO:0000313" key="6">
    <source>
        <dbReference type="Proteomes" id="UP001159363"/>
    </source>
</evidence>
<proteinExistence type="inferred from homology"/>
<dbReference type="EMBL" id="JARBHB010000008">
    <property type="protein sequence ID" value="KAJ8877724.1"/>
    <property type="molecule type" value="Genomic_DNA"/>
</dbReference>
<evidence type="ECO:0000313" key="5">
    <source>
        <dbReference type="EMBL" id="KAJ8877724.1"/>
    </source>
</evidence>
<dbReference type="Pfam" id="PF04430">
    <property type="entry name" value="DUF498"/>
    <property type="match status" value="1"/>
</dbReference>
<dbReference type="InterPro" id="IPR007523">
    <property type="entry name" value="NDUFAF3/AAMDC"/>
</dbReference>
<organism evidence="5 6">
    <name type="scientific">Dryococelus australis</name>
    <dbReference type="NCBI Taxonomy" id="614101"/>
    <lineage>
        <taxon>Eukaryota</taxon>
        <taxon>Metazoa</taxon>
        <taxon>Ecdysozoa</taxon>
        <taxon>Arthropoda</taxon>
        <taxon>Hexapoda</taxon>
        <taxon>Insecta</taxon>
        <taxon>Pterygota</taxon>
        <taxon>Neoptera</taxon>
        <taxon>Polyneoptera</taxon>
        <taxon>Phasmatodea</taxon>
        <taxon>Verophasmatodea</taxon>
        <taxon>Anareolatae</taxon>
        <taxon>Phasmatidae</taxon>
        <taxon>Eurycanthinae</taxon>
        <taxon>Dryococelus</taxon>
    </lineage>
</organism>
<evidence type="ECO:0000256" key="2">
    <source>
        <dbReference type="ARBA" id="ARBA00021776"/>
    </source>
</evidence>